<reference evidence="1 2" key="1">
    <citation type="submission" date="2016-04" db="EMBL/GenBank/DDBJ databases">
        <title>Complete genome sequence of Thermococcus pacificus type strain P4.</title>
        <authorList>
            <person name="Oger P.M."/>
        </authorList>
    </citation>
    <scope>NUCLEOTIDE SEQUENCE [LARGE SCALE GENOMIC DNA]</scope>
    <source>
        <strain evidence="1 2">P-4</strain>
    </source>
</reference>
<accession>A0A218P892</accession>
<dbReference type="EMBL" id="CP015102">
    <property type="protein sequence ID" value="ASJ06950.1"/>
    <property type="molecule type" value="Genomic_DNA"/>
</dbReference>
<protein>
    <submittedName>
        <fullName evidence="1">Uncharacterized protein</fullName>
    </submittedName>
</protein>
<dbReference type="OrthoDB" id="381198at2157"/>
<dbReference type="Proteomes" id="UP000197418">
    <property type="component" value="Chromosome"/>
</dbReference>
<dbReference type="GeneID" id="33315852"/>
<sequence>MRRKLLLVAGVVISLLLVVSLVIASENSVLAEYSGTTAHSSYPVVYESNESISLATPPKSSTVYIAVQADEPLKSLLENRLSERVRERGLRPIVVEVGDLPKVQLKGRVLFVYVSSLNEKDGFLVRIVTVDAIAYYSTAGDIVDFLSALQKCSKGVSSSDTERLMEIVSHETEANMDTKRIPGDAVFMYWEGLKAKSGILANSDPYMMLADYIADEIISGMRSVGDSK</sequence>
<gene>
    <name evidence="1" type="ORF">A3L08_06245</name>
</gene>
<dbReference type="AlphaFoldDB" id="A0A218P892"/>
<name>A0A218P892_9EURY</name>
<proteinExistence type="predicted"/>
<dbReference type="RefSeq" id="WP_088854199.1">
    <property type="nucleotide sequence ID" value="NZ_CP015102.1"/>
</dbReference>
<organism evidence="1 2">
    <name type="scientific">Thermococcus pacificus</name>
    <dbReference type="NCBI Taxonomy" id="71998"/>
    <lineage>
        <taxon>Archaea</taxon>
        <taxon>Methanobacteriati</taxon>
        <taxon>Methanobacteriota</taxon>
        <taxon>Thermococci</taxon>
        <taxon>Thermococcales</taxon>
        <taxon>Thermococcaceae</taxon>
        <taxon>Thermococcus</taxon>
    </lineage>
</organism>
<dbReference type="KEGG" id="tpaf:A3L08_06245"/>
<keyword evidence="2" id="KW-1185">Reference proteome</keyword>
<evidence type="ECO:0000313" key="2">
    <source>
        <dbReference type="Proteomes" id="UP000197418"/>
    </source>
</evidence>
<evidence type="ECO:0000313" key="1">
    <source>
        <dbReference type="EMBL" id="ASJ06950.1"/>
    </source>
</evidence>